<evidence type="ECO:0000256" key="4">
    <source>
        <dbReference type="ARBA" id="ARBA00022827"/>
    </source>
</evidence>
<evidence type="ECO:0000259" key="6">
    <source>
        <dbReference type="PROSITE" id="PS51387"/>
    </source>
</evidence>
<gene>
    <name evidence="7" type="ORF">GCU69_09565</name>
</gene>
<accession>A0ABQ7FKF6</accession>
<dbReference type="Pfam" id="PF08031">
    <property type="entry name" value="BBE"/>
    <property type="match status" value="1"/>
</dbReference>
<dbReference type="InterPro" id="IPR016169">
    <property type="entry name" value="FAD-bd_PCMH_sub2"/>
</dbReference>
<keyword evidence="8" id="KW-1185">Reference proteome</keyword>
<dbReference type="RefSeq" id="WP_156205671.1">
    <property type="nucleotide sequence ID" value="NZ_WHPN01000232.1"/>
</dbReference>
<dbReference type="InterPro" id="IPR016167">
    <property type="entry name" value="FAD-bd_PCMH_sub1"/>
</dbReference>
<dbReference type="SUPFAM" id="SSF56176">
    <property type="entry name" value="FAD-binding/transporter-associated domain-like"/>
    <property type="match status" value="1"/>
</dbReference>
<feature type="domain" description="FAD-binding PCMH-type" evidence="6">
    <location>
        <begin position="30"/>
        <end position="201"/>
    </location>
</feature>
<comment type="similarity">
    <text evidence="2">Belongs to the oxygen-dependent FAD-linked oxidoreductase family.</text>
</comment>
<dbReference type="PANTHER" id="PTHR42973:SF39">
    <property type="entry name" value="FAD-BINDING PCMH-TYPE DOMAIN-CONTAINING PROTEIN"/>
    <property type="match status" value="1"/>
</dbReference>
<keyword evidence="5" id="KW-0560">Oxidoreductase</keyword>
<comment type="cofactor">
    <cofactor evidence="1">
        <name>FAD</name>
        <dbReference type="ChEBI" id="CHEBI:57692"/>
    </cofactor>
</comment>
<sequence>MEEHPQHVGTVVTQADPDYEQARHIWNERFDFRPRAVFYPRNAEETAAAVTHVRDRGLPFRIRSGGHNSEGFCSVDDGVVIDLSKLASIGVNNDRTRATTGPGVLLGEVYATLAAVGGTIPAGVCPDIRIGGHVLGGGIGMLVRSRGLLIDSLVGLTLVDARGRILEVDDSSHPELMWACRGGGGGNYGIVTSYTFEMRPVSEVTLFTLEWDWNGGIGVLDTWQHWILRADTRVNARFAFLPGSTGTVMSTGLFEGPARELESILRPLVGKHPPRDSVVRTVPYAESVGTFTEPVPSIRAKFVPALAGGPLGTEALEILERRHRDAPAGVKTGLYGLGGAVLDNAPAKRSSFAHRDAPICVEYLGHWKDSAHDSEHLDWLTATREELHGFMTGGAYVNSPDRDLADWLHAYYGGNLPGLMDVKRRYDPDDVFSFEQSIPTSLSPAEARAAGLTDTVVAELRGRGLLRS</sequence>
<dbReference type="Gene3D" id="3.30.465.10">
    <property type="match status" value="1"/>
</dbReference>
<dbReference type="EMBL" id="WHPN01000232">
    <property type="protein sequence ID" value="KAF4409320.1"/>
    <property type="molecule type" value="Genomic_DNA"/>
</dbReference>
<dbReference type="InterPro" id="IPR006094">
    <property type="entry name" value="Oxid_FAD_bind_N"/>
</dbReference>
<evidence type="ECO:0000256" key="5">
    <source>
        <dbReference type="ARBA" id="ARBA00023002"/>
    </source>
</evidence>
<evidence type="ECO:0000256" key="3">
    <source>
        <dbReference type="ARBA" id="ARBA00022630"/>
    </source>
</evidence>
<dbReference type="Gene3D" id="3.40.462.20">
    <property type="match status" value="1"/>
</dbReference>
<protein>
    <submittedName>
        <fullName evidence="7">FAD-binding oxidoreductase</fullName>
    </submittedName>
</protein>
<keyword evidence="4" id="KW-0274">FAD</keyword>
<dbReference type="PROSITE" id="PS51387">
    <property type="entry name" value="FAD_PCMH"/>
    <property type="match status" value="1"/>
</dbReference>
<dbReference type="InterPro" id="IPR050416">
    <property type="entry name" value="FAD-linked_Oxidoreductase"/>
</dbReference>
<organism evidence="7 8">
    <name type="scientific">Streptomyces lycii</name>
    <dbReference type="NCBI Taxonomy" id="2654337"/>
    <lineage>
        <taxon>Bacteria</taxon>
        <taxon>Bacillati</taxon>
        <taxon>Actinomycetota</taxon>
        <taxon>Actinomycetes</taxon>
        <taxon>Kitasatosporales</taxon>
        <taxon>Streptomycetaceae</taxon>
        <taxon>Streptomyces</taxon>
    </lineage>
</organism>
<dbReference type="InterPro" id="IPR012951">
    <property type="entry name" value="BBE"/>
</dbReference>
<comment type="caution">
    <text evidence="7">The sequence shown here is derived from an EMBL/GenBank/DDBJ whole genome shotgun (WGS) entry which is preliminary data.</text>
</comment>
<dbReference type="InterPro" id="IPR036318">
    <property type="entry name" value="FAD-bd_PCMH-like_sf"/>
</dbReference>
<dbReference type="InterPro" id="IPR016166">
    <property type="entry name" value="FAD-bd_PCMH"/>
</dbReference>
<proteinExistence type="inferred from homology"/>
<dbReference type="Gene3D" id="3.30.43.10">
    <property type="entry name" value="Uridine Diphospho-n-acetylenolpyruvylglucosamine Reductase, domain 2"/>
    <property type="match status" value="1"/>
</dbReference>
<reference evidence="7 8" key="1">
    <citation type="submission" date="2019-10" db="EMBL/GenBank/DDBJ databases">
        <title>Streptomyces tenebrisbrunneis sp.nov., an endogenous actinomycete isolated from of Lycium ruthenicum.</title>
        <authorList>
            <person name="Ma L."/>
        </authorList>
    </citation>
    <scope>NUCLEOTIDE SEQUENCE [LARGE SCALE GENOMIC DNA]</scope>
    <source>
        <strain evidence="7 8">TRM 66187</strain>
    </source>
</reference>
<evidence type="ECO:0000313" key="7">
    <source>
        <dbReference type="EMBL" id="KAF4409320.1"/>
    </source>
</evidence>
<evidence type="ECO:0000256" key="1">
    <source>
        <dbReference type="ARBA" id="ARBA00001974"/>
    </source>
</evidence>
<evidence type="ECO:0000313" key="8">
    <source>
        <dbReference type="Proteomes" id="UP000621266"/>
    </source>
</evidence>
<name>A0ABQ7FKF6_9ACTN</name>
<evidence type="ECO:0000256" key="2">
    <source>
        <dbReference type="ARBA" id="ARBA00005466"/>
    </source>
</evidence>
<dbReference type="Proteomes" id="UP000621266">
    <property type="component" value="Unassembled WGS sequence"/>
</dbReference>
<dbReference type="PANTHER" id="PTHR42973">
    <property type="entry name" value="BINDING OXIDOREDUCTASE, PUTATIVE (AFU_ORTHOLOGUE AFUA_1G17690)-RELATED"/>
    <property type="match status" value="1"/>
</dbReference>
<dbReference type="Pfam" id="PF01565">
    <property type="entry name" value="FAD_binding_4"/>
    <property type="match status" value="1"/>
</dbReference>
<keyword evidence="3" id="KW-0285">Flavoprotein</keyword>